<dbReference type="EMBL" id="KT948950">
    <property type="protein sequence ID" value="ALL34540.1"/>
    <property type="molecule type" value="mRNA"/>
</dbReference>
<keyword evidence="11" id="KW-0732">Signal</keyword>
<keyword evidence="4" id="KW-0964">Secreted</keyword>
<evidence type="ECO:0000256" key="4">
    <source>
        <dbReference type="ARBA" id="ARBA00022525"/>
    </source>
</evidence>
<feature type="signal peptide" evidence="11">
    <location>
        <begin position="1"/>
        <end position="16"/>
    </location>
</feature>
<keyword evidence="12" id="KW-0407">Ion channel</keyword>
<protein>
    <submittedName>
        <fullName evidence="12">Type III potassium channel toxin protein</fullName>
    </submittedName>
</protein>
<keyword evidence="10" id="KW-0166">Nematocyst</keyword>
<evidence type="ECO:0000256" key="10">
    <source>
        <dbReference type="ARBA" id="ARBA00023331"/>
    </source>
</evidence>
<gene>
    <name evidence="12" type="primary">KTx</name>
</gene>
<keyword evidence="7" id="KW-0632">Potassium channel impairing toxin</keyword>
<evidence type="ECO:0000256" key="11">
    <source>
        <dbReference type="SAM" id="SignalP"/>
    </source>
</evidence>
<evidence type="ECO:0000256" key="3">
    <source>
        <dbReference type="ARBA" id="ARBA00007488"/>
    </source>
</evidence>
<organism evidence="12">
    <name type="scientific">Anemonia sulcata</name>
    <name type="common">Mediterranean snakelocks sea anemone</name>
    <dbReference type="NCBI Taxonomy" id="6108"/>
    <lineage>
        <taxon>Eukaryota</taxon>
        <taxon>Metazoa</taxon>
        <taxon>Cnidaria</taxon>
        <taxon>Anthozoa</taxon>
        <taxon>Hexacorallia</taxon>
        <taxon>Actiniaria</taxon>
        <taxon>Actiniidae</taxon>
        <taxon>Anemonia</taxon>
    </lineage>
</organism>
<keyword evidence="12" id="KW-0813">Transport</keyword>
<dbReference type="GO" id="GO:0015459">
    <property type="term" value="F:potassium channel regulator activity"/>
    <property type="evidence" value="ECO:0007669"/>
    <property type="project" value="UniProtKB-KW"/>
</dbReference>
<sequence length="78" mass="8751">MKCIIILLLILTLTSGRPRNELENTKVLEDHKPLTKRVTCHCKGKSGTYWFGISECHDPSSIQCYAFMGVCCVPTPSH</sequence>
<evidence type="ECO:0000256" key="6">
    <source>
        <dbReference type="ARBA" id="ARBA00022656"/>
    </source>
</evidence>
<keyword evidence="12" id="KW-0406">Ion transport</keyword>
<accession>A0A0S1M189</accession>
<dbReference type="GO" id="GO:0008200">
    <property type="term" value="F:ion channel inhibitor activity"/>
    <property type="evidence" value="ECO:0007669"/>
    <property type="project" value="InterPro"/>
</dbReference>
<feature type="chain" id="PRO_5006589171" evidence="11">
    <location>
        <begin position="17"/>
        <end position="78"/>
    </location>
</feature>
<dbReference type="InterPro" id="IPR012414">
    <property type="entry name" value="BDS_K_chnl_tox"/>
</dbReference>
<reference evidence="12" key="1">
    <citation type="journal article" date="2015" name="Toxicon">
        <title>Multi-copy venom genes hidden in de novo transcriptome assemblies, a cautionary tale with the snakelocks sea anemone Anemonia sulcata (Pennant, 1977).</title>
        <authorList>
            <person name="Macrander J."/>
            <person name="Broe M."/>
            <person name="Daly M."/>
        </authorList>
    </citation>
    <scope>NUCLEOTIDE SEQUENCE</scope>
</reference>
<evidence type="ECO:0000256" key="2">
    <source>
        <dbReference type="ARBA" id="ARBA00004613"/>
    </source>
</evidence>
<comment type="similarity">
    <text evidence="3">Belongs to the sea anemone type 3 (BDS) potassium channel toxin family.</text>
</comment>
<keyword evidence="6" id="KW-0800">Toxin</keyword>
<dbReference type="AlphaFoldDB" id="A0A0S1M189"/>
<dbReference type="InterPro" id="IPR023355">
    <property type="entry name" value="Myo_ane_neurotoxin_sf"/>
</dbReference>
<dbReference type="GO" id="GO:0034220">
    <property type="term" value="P:monoatomic ion transmembrane transport"/>
    <property type="evidence" value="ECO:0007669"/>
    <property type="project" value="UniProtKB-KW"/>
</dbReference>
<dbReference type="GO" id="GO:0042151">
    <property type="term" value="C:nematocyst"/>
    <property type="evidence" value="ECO:0007669"/>
    <property type="project" value="UniProtKB-SubCell"/>
</dbReference>
<evidence type="ECO:0000256" key="9">
    <source>
        <dbReference type="ARBA" id="ARBA00023157"/>
    </source>
</evidence>
<dbReference type="GO" id="GO:0005576">
    <property type="term" value="C:extracellular region"/>
    <property type="evidence" value="ECO:0007669"/>
    <property type="project" value="UniProtKB-SubCell"/>
</dbReference>
<evidence type="ECO:0000256" key="5">
    <source>
        <dbReference type="ARBA" id="ARBA00022635"/>
    </source>
</evidence>
<evidence type="ECO:0000256" key="7">
    <source>
        <dbReference type="ARBA" id="ARBA00022773"/>
    </source>
</evidence>
<dbReference type="GO" id="GO:0090729">
    <property type="term" value="F:toxin activity"/>
    <property type="evidence" value="ECO:0007669"/>
    <property type="project" value="UniProtKB-KW"/>
</dbReference>
<proteinExistence type="evidence at transcript level"/>
<evidence type="ECO:0000313" key="12">
    <source>
        <dbReference type="EMBL" id="ALL34540.1"/>
    </source>
</evidence>
<dbReference type="Gene3D" id="2.20.20.10">
    <property type="entry name" value="Anthopleurin-A"/>
    <property type="match status" value="1"/>
</dbReference>
<comment type="subcellular location">
    <subcellularLocation>
        <location evidence="1">Nematocyst</location>
    </subcellularLocation>
    <subcellularLocation>
        <location evidence="2">Secreted</location>
    </subcellularLocation>
</comment>
<keyword evidence="9" id="KW-1015">Disulfide bond</keyword>
<keyword evidence="5" id="KW-1220">Voltage-gated potassium channel impairing toxin</keyword>
<keyword evidence="8" id="KW-0872">Ion channel impairing toxin</keyword>
<evidence type="ECO:0000256" key="1">
    <source>
        <dbReference type="ARBA" id="ARBA00004532"/>
    </source>
</evidence>
<dbReference type="Pfam" id="PF07936">
    <property type="entry name" value="Defensin_4"/>
    <property type="match status" value="1"/>
</dbReference>
<evidence type="ECO:0000256" key="8">
    <source>
        <dbReference type="ARBA" id="ARBA00022872"/>
    </source>
</evidence>
<name>A0A0S1M189_ANESU</name>